<comment type="caution">
    <text evidence="2">The sequence shown here is derived from an EMBL/GenBank/DDBJ whole genome shotgun (WGS) entry which is preliminary data.</text>
</comment>
<dbReference type="InterPro" id="IPR036465">
    <property type="entry name" value="vWFA_dom_sf"/>
</dbReference>
<dbReference type="PROSITE" id="PS50234">
    <property type="entry name" value="VWFA"/>
    <property type="match status" value="1"/>
</dbReference>
<proteinExistence type="predicted"/>
<dbReference type="AlphaFoldDB" id="A0A927AXZ1"/>
<evidence type="ECO:0000313" key="2">
    <source>
        <dbReference type="EMBL" id="MBD2751844.1"/>
    </source>
</evidence>
<feature type="domain" description="VWFA" evidence="1">
    <location>
        <begin position="112"/>
        <end position="289"/>
    </location>
</feature>
<dbReference type="InterPro" id="IPR002035">
    <property type="entry name" value="VWF_A"/>
</dbReference>
<dbReference type="SUPFAM" id="SSF53300">
    <property type="entry name" value="vWA-like"/>
    <property type="match status" value="1"/>
</dbReference>
<dbReference type="Proteomes" id="UP000653797">
    <property type="component" value="Unassembled WGS sequence"/>
</dbReference>
<protein>
    <submittedName>
        <fullName evidence="2">VWA domain-containing protein</fullName>
    </submittedName>
</protein>
<keyword evidence="3" id="KW-1185">Reference proteome</keyword>
<evidence type="ECO:0000259" key="1">
    <source>
        <dbReference type="PROSITE" id="PS50234"/>
    </source>
</evidence>
<dbReference type="EMBL" id="JACXAA010000001">
    <property type="protein sequence ID" value="MBD2751844.1"/>
    <property type="molecule type" value="Genomic_DNA"/>
</dbReference>
<evidence type="ECO:0000313" key="3">
    <source>
        <dbReference type="Proteomes" id="UP000653797"/>
    </source>
</evidence>
<organism evidence="2 3">
    <name type="scientific">Spirosoma validum</name>
    <dbReference type="NCBI Taxonomy" id="2771355"/>
    <lineage>
        <taxon>Bacteria</taxon>
        <taxon>Pseudomonadati</taxon>
        <taxon>Bacteroidota</taxon>
        <taxon>Cytophagia</taxon>
        <taxon>Cytophagales</taxon>
        <taxon>Cytophagaceae</taxon>
        <taxon>Spirosoma</taxon>
    </lineage>
</organism>
<gene>
    <name evidence="2" type="ORF">IC230_03000</name>
</gene>
<sequence length="339" mass="36657">MKTLTHFQRLTVLLLGTFVLTWSCRREVEVPLPALPKIVGKPSAATVGCMFVGAPGSSTLTMRLDIYVVDKNGRQVNGLKQTDFTIPTASGRTYQLQRLTSTALTDKAGGYSAMILLDQSGSIIDNDPKDLRIDASKIFMDYMGSDDVVALSSFSGSRLGPNFTYNFTLHSRFAHETSRMKRSLDSLSDNEGGGTPLYEATTLATNYAAQNGPTSNKAVIVFTDGQASGDLDGCIANAQQKGIPLYTIGLTNGVDVAVLSRMATETCGAFFYAKDAEQLVTSFGTLGNLLRGKAQVYRTEWTIVRSSGTWRTGEIVTSTMKVALPNGDPLDVPFWIKVK</sequence>
<name>A0A927AXZ1_9BACT</name>
<dbReference type="Pfam" id="PF00092">
    <property type="entry name" value="VWA"/>
    <property type="match status" value="1"/>
</dbReference>
<reference evidence="2" key="1">
    <citation type="submission" date="2020-09" db="EMBL/GenBank/DDBJ databases">
        <authorList>
            <person name="Kim M.K."/>
        </authorList>
    </citation>
    <scope>NUCLEOTIDE SEQUENCE</scope>
    <source>
        <strain evidence="2">BT704</strain>
    </source>
</reference>
<dbReference type="SMART" id="SM00327">
    <property type="entry name" value="VWA"/>
    <property type="match status" value="1"/>
</dbReference>
<dbReference type="Gene3D" id="3.40.50.410">
    <property type="entry name" value="von Willebrand factor, type A domain"/>
    <property type="match status" value="1"/>
</dbReference>
<accession>A0A927AXZ1</accession>
<dbReference type="RefSeq" id="WP_191037470.1">
    <property type="nucleotide sequence ID" value="NZ_JACXAA010000001.1"/>
</dbReference>
<dbReference type="CDD" id="cd00198">
    <property type="entry name" value="vWFA"/>
    <property type="match status" value="1"/>
</dbReference>